<evidence type="ECO:0008006" key="3">
    <source>
        <dbReference type="Google" id="ProtNLM"/>
    </source>
</evidence>
<name>A0A1H0I644_9PSED</name>
<proteinExistence type="predicted"/>
<organism evidence="1 2">
    <name type="scientific">Pseudomonas arsenicoxydans</name>
    <dbReference type="NCBI Taxonomy" id="702115"/>
    <lineage>
        <taxon>Bacteria</taxon>
        <taxon>Pseudomonadati</taxon>
        <taxon>Pseudomonadota</taxon>
        <taxon>Gammaproteobacteria</taxon>
        <taxon>Pseudomonadales</taxon>
        <taxon>Pseudomonadaceae</taxon>
        <taxon>Pseudomonas</taxon>
    </lineage>
</organism>
<dbReference type="AlphaFoldDB" id="A0A1H0I644"/>
<evidence type="ECO:0000313" key="1">
    <source>
        <dbReference type="EMBL" id="SDO26882.1"/>
    </source>
</evidence>
<dbReference type="Proteomes" id="UP000198827">
    <property type="component" value="Chromosome I"/>
</dbReference>
<dbReference type="OrthoDB" id="7016914at2"/>
<sequence>MLITNQTEMLPIDIKHKHAGHLIVIEDKPFKANDAGMWDLTEIWQALKLPKTKRPSRWRDKDAKAMERIHNLDTVGEGATPTTKATKRAALKYAAWVSQEFETMVYDAFEAILEMPEVALLVADKMRSMGNVHSAAILERSVFNDRCDWSVKPPHKNTQKGLRAAVAKGHITPACAIKLGLKAI</sequence>
<accession>A0A1H0I644</accession>
<dbReference type="EMBL" id="LT629705">
    <property type="protein sequence ID" value="SDO26882.1"/>
    <property type="molecule type" value="Genomic_DNA"/>
</dbReference>
<gene>
    <name evidence="1" type="ORF">SAMN04489798_2506</name>
</gene>
<protein>
    <recommendedName>
        <fullName evidence="3">KilA-N domain-containing protein</fullName>
    </recommendedName>
</protein>
<dbReference type="RefSeq" id="WP_090181199.1">
    <property type="nucleotide sequence ID" value="NZ_LT629705.1"/>
</dbReference>
<reference evidence="1 2" key="1">
    <citation type="submission" date="2016-10" db="EMBL/GenBank/DDBJ databases">
        <authorList>
            <person name="de Groot N.N."/>
        </authorList>
    </citation>
    <scope>NUCLEOTIDE SEQUENCE [LARGE SCALE GENOMIC DNA]</scope>
    <source>
        <strain evidence="1 2">CECT 7543</strain>
    </source>
</reference>
<evidence type="ECO:0000313" key="2">
    <source>
        <dbReference type="Proteomes" id="UP000198827"/>
    </source>
</evidence>